<reference evidence="2 3" key="1">
    <citation type="submission" date="2021-07" db="EMBL/GenBank/DDBJ databases">
        <title>Paenibacillus radiodurans sp. nov., isolated from the southeastern edge of Tengger Desert.</title>
        <authorList>
            <person name="Zhang G."/>
        </authorList>
    </citation>
    <scope>NUCLEOTIDE SEQUENCE [LARGE SCALE GENOMIC DNA]</scope>
    <source>
        <strain evidence="2 3">CCM 7311</strain>
    </source>
</reference>
<gene>
    <name evidence="2" type="ORF">K0U00_23360</name>
</gene>
<sequence>MYKKWNLLKNHLLALSLLLSIPLLSIAYIYLNHSRGEHTFSLVTDLDQQIPFLKIFILPYLAWFVFILACFVYLAFRNRQLYMHTLLRFNIGLVVCYLVYAVYQTHVPRPELVVNDWLGRLVQYVYSMDEPFNCFPSTHVLTSYCMMKAFISSPGINRYIRIAVSGMSILIIASTLFVKQHVLMDMAGAIAVVEVIYFVGARTWARTRAGEKRSGVPALP</sequence>
<keyword evidence="1" id="KW-0472">Membrane</keyword>
<feature type="transmembrane region" description="Helical" evidence="1">
    <location>
        <begin position="159"/>
        <end position="178"/>
    </location>
</feature>
<dbReference type="SUPFAM" id="SSF48317">
    <property type="entry name" value="Acid phosphatase/Vanadium-dependent haloperoxidase"/>
    <property type="match status" value="1"/>
</dbReference>
<evidence type="ECO:0000313" key="3">
    <source>
        <dbReference type="Proteomes" id="UP001519887"/>
    </source>
</evidence>
<dbReference type="Proteomes" id="UP001519887">
    <property type="component" value="Unassembled WGS sequence"/>
</dbReference>
<name>A0ABS7C7U0_9BACL</name>
<evidence type="ECO:0000313" key="2">
    <source>
        <dbReference type="EMBL" id="MBW7456977.1"/>
    </source>
</evidence>
<feature type="transmembrane region" description="Helical" evidence="1">
    <location>
        <begin position="51"/>
        <end position="74"/>
    </location>
</feature>
<comment type="caution">
    <text evidence="2">The sequence shown here is derived from an EMBL/GenBank/DDBJ whole genome shotgun (WGS) entry which is preliminary data.</text>
</comment>
<keyword evidence="1" id="KW-0812">Transmembrane</keyword>
<dbReference type="RefSeq" id="WP_210040455.1">
    <property type="nucleotide sequence ID" value="NZ_JBHLVU010000021.1"/>
</dbReference>
<feature type="transmembrane region" description="Helical" evidence="1">
    <location>
        <begin position="12"/>
        <end position="31"/>
    </location>
</feature>
<accession>A0ABS7C7U0</accession>
<organism evidence="2 3">
    <name type="scientific">Paenibacillus sepulcri</name>
    <dbReference type="NCBI Taxonomy" id="359917"/>
    <lineage>
        <taxon>Bacteria</taxon>
        <taxon>Bacillati</taxon>
        <taxon>Bacillota</taxon>
        <taxon>Bacilli</taxon>
        <taxon>Bacillales</taxon>
        <taxon>Paenibacillaceae</taxon>
        <taxon>Paenibacillus</taxon>
    </lineage>
</organism>
<evidence type="ECO:0000256" key="1">
    <source>
        <dbReference type="SAM" id="Phobius"/>
    </source>
</evidence>
<keyword evidence="1" id="KW-1133">Transmembrane helix</keyword>
<feature type="transmembrane region" description="Helical" evidence="1">
    <location>
        <begin position="86"/>
        <end position="103"/>
    </location>
</feature>
<dbReference type="EMBL" id="JAHZIK010000716">
    <property type="protein sequence ID" value="MBW7456977.1"/>
    <property type="molecule type" value="Genomic_DNA"/>
</dbReference>
<proteinExistence type="predicted"/>
<keyword evidence="3" id="KW-1185">Reference proteome</keyword>
<dbReference type="InterPro" id="IPR036938">
    <property type="entry name" value="PAP2/HPO_sf"/>
</dbReference>
<protein>
    <submittedName>
        <fullName evidence="2">Phosphatase PAP2 family protein</fullName>
    </submittedName>
</protein>